<accession>A0A9W5RZH3</accession>
<dbReference type="InterPro" id="IPR050238">
    <property type="entry name" value="DNA_Rep/Repair_Clamp_Loader"/>
</dbReference>
<dbReference type="FunFam" id="3.40.50.300:FF:001255">
    <property type="entry name" value="DNA polymerase III subunit delta"/>
    <property type="match status" value="1"/>
</dbReference>
<dbReference type="PANTHER" id="PTHR11669:SF8">
    <property type="entry name" value="DNA POLYMERASE III SUBUNIT DELTA"/>
    <property type="match status" value="1"/>
</dbReference>
<dbReference type="GO" id="GO:0003887">
    <property type="term" value="F:DNA-directed DNA polymerase activity"/>
    <property type="evidence" value="ECO:0007669"/>
    <property type="project" value="InterPro"/>
</dbReference>
<dbReference type="Gene3D" id="3.40.50.300">
    <property type="entry name" value="P-loop containing nucleotide triphosphate hydrolases"/>
    <property type="match status" value="1"/>
</dbReference>
<gene>
    <name evidence="1" type="ORF">BG53_06595</name>
</gene>
<dbReference type="EMBL" id="JFHU01000194">
    <property type="protein sequence ID" value="EXX86350.1"/>
    <property type="molecule type" value="Genomic_DNA"/>
</dbReference>
<dbReference type="NCBIfam" id="TIGR00678">
    <property type="entry name" value="holB"/>
    <property type="match status" value="1"/>
</dbReference>
<evidence type="ECO:0000313" key="2">
    <source>
        <dbReference type="Proteomes" id="UP000053750"/>
    </source>
</evidence>
<keyword evidence="2" id="KW-1185">Reference proteome</keyword>
<dbReference type="InterPro" id="IPR027417">
    <property type="entry name" value="P-loop_NTPase"/>
</dbReference>
<dbReference type="AlphaFoldDB" id="A0A9W5RZH3"/>
<dbReference type="OrthoDB" id="9810148at2"/>
<organism evidence="1 2">
    <name type="scientific">Paenibacillus darwinianus</name>
    <dbReference type="NCBI Taxonomy" id="1380763"/>
    <lineage>
        <taxon>Bacteria</taxon>
        <taxon>Bacillati</taxon>
        <taxon>Bacillota</taxon>
        <taxon>Bacilli</taxon>
        <taxon>Bacillales</taxon>
        <taxon>Paenibacillaceae</taxon>
        <taxon>Paenibacillus</taxon>
    </lineage>
</organism>
<dbReference type="CDD" id="cd00009">
    <property type="entry name" value="AAA"/>
    <property type="match status" value="1"/>
</dbReference>
<dbReference type="PANTHER" id="PTHR11669">
    <property type="entry name" value="REPLICATION FACTOR C / DNA POLYMERASE III GAMMA-TAU SUBUNIT"/>
    <property type="match status" value="1"/>
</dbReference>
<dbReference type="GO" id="GO:0008408">
    <property type="term" value="F:3'-5' exonuclease activity"/>
    <property type="evidence" value="ECO:0007669"/>
    <property type="project" value="InterPro"/>
</dbReference>
<dbReference type="Proteomes" id="UP000053750">
    <property type="component" value="Unassembled WGS sequence"/>
</dbReference>
<dbReference type="Pfam" id="PF13177">
    <property type="entry name" value="DNA_pol3_delta2"/>
    <property type="match status" value="1"/>
</dbReference>
<name>A0A9W5RZH3_9BACL</name>
<dbReference type="InterPro" id="IPR004622">
    <property type="entry name" value="DNA_pol_HolB"/>
</dbReference>
<reference evidence="1 2" key="1">
    <citation type="submission" date="2014-02" db="EMBL/GenBank/DDBJ databases">
        <title>Genome sequence of Paenibacillus darwinianus reveals adaptive mechanisms for survival in Antarctic soils.</title>
        <authorList>
            <person name="Dsouza M."/>
            <person name="Taylor M.W."/>
            <person name="Turner S.J."/>
            <person name="Aislabie J."/>
        </authorList>
    </citation>
    <scope>NUCLEOTIDE SEQUENCE [LARGE SCALE GENOMIC DNA]</scope>
    <source>
        <strain evidence="1 2">CE1</strain>
    </source>
</reference>
<comment type="caution">
    <text evidence="1">The sequence shown here is derived from an EMBL/GenBank/DDBJ whole genome shotgun (WGS) entry which is preliminary data.</text>
</comment>
<protein>
    <submittedName>
        <fullName evidence="1">ATPase</fullName>
    </submittedName>
</protein>
<dbReference type="GO" id="GO:0006261">
    <property type="term" value="P:DNA-templated DNA replication"/>
    <property type="evidence" value="ECO:0007669"/>
    <property type="project" value="TreeGrafter"/>
</dbReference>
<dbReference type="SUPFAM" id="SSF52540">
    <property type="entry name" value="P-loop containing nucleoside triphosphate hydrolases"/>
    <property type="match status" value="1"/>
</dbReference>
<proteinExistence type="predicted"/>
<sequence>MGFQAVAGQSKAKQMLQSAIRRNSVSHAYLFAGPPGTGRKAAALAFAQTLFCSSGGDDACGQCLACRKFEHGNEPDFHVITPDGASIKIDQIRDLQRELSYRAAETKRKIYMMEHAEKMTPQAANGLLKFLEEPNSPVVAILITDNPHAVLPTIRSRSQQVPFLPVSHQEMLETLLKDGQPELAARAAVHLASGLEGCRALIQQEGFAETRNVVIQLGKDSLGRFPSAIVTAGQYLAKGGLGERPEQLIALLSLWYKDLLYVQAGRRDRVVYIDQIDWLGKHAFTRPPEAWVAAIELVLETGKRIRAHVSPQLAMEQFLVKLQEGIVLV</sequence>
<evidence type="ECO:0000313" key="1">
    <source>
        <dbReference type="EMBL" id="EXX86350.1"/>
    </source>
</evidence>